<reference evidence="2" key="2">
    <citation type="submission" date="2020-11" db="EMBL/GenBank/DDBJ databases">
        <authorList>
            <person name="McCartney M.A."/>
            <person name="Auch B."/>
            <person name="Kono T."/>
            <person name="Mallez S."/>
            <person name="Becker A."/>
            <person name="Gohl D.M."/>
            <person name="Silverstein K.A.T."/>
            <person name="Koren S."/>
            <person name="Bechman K.B."/>
            <person name="Herman A."/>
            <person name="Abrahante J.E."/>
            <person name="Garbe J."/>
        </authorList>
    </citation>
    <scope>NUCLEOTIDE SEQUENCE</scope>
    <source>
        <strain evidence="2">Duluth1</strain>
        <tissue evidence="2">Whole animal</tissue>
    </source>
</reference>
<dbReference type="AlphaFoldDB" id="A0A9D4LRN0"/>
<evidence type="ECO:0000256" key="1">
    <source>
        <dbReference type="SAM" id="MobiDB-lite"/>
    </source>
</evidence>
<evidence type="ECO:0000313" key="3">
    <source>
        <dbReference type="Proteomes" id="UP000828390"/>
    </source>
</evidence>
<organism evidence="2 3">
    <name type="scientific">Dreissena polymorpha</name>
    <name type="common">Zebra mussel</name>
    <name type="synonym">Mytilus polymorpha</name>
    <dbReference type="NCBI Taxonomy" id="45954"/>
    <lineage>
        <taxon>Eukaryota</taxon>
        <taxon>Metazoa</taxon>
        <taxon>Spiralia</taxon>
        <taxon>Lophotrochozoa</taxon>
        <taxon>Mollusca</taxon>
        <taxon>Bivalvia</taxon>
        <taxon>Autobranchia</taxon>
        <taxon>Heteroconchia</taxon>
        <taxon>Euheterodonta</taxon>
        <taxon>Imparidentia</taxon>
        <taxon>Neoheterodontei</taxon>
        <taxon>Myida</taxon>
        <taxon>Dreissenoidea</taxon>
        <taxon>Dreissenidae</taxon>
        <taxon>Dreissena</taxon>
    </lineage>
</organism>
<comment type="caution">
    <text evidence="2">The sequence shown here is derived from an EMBL/GenBank/DDBJ whole genome shotgun (WGS) entry which is preliminary data.</text>
</comment>
<accession>A0A9D4LRN0</accession>
<name>A0A9D4LRN0_DREPO</name>
<dbReference type="Proteomes" id="UP000828390">
    <property type="component" value="Unassembled WGS sequence"/>
</dbReference>
<protein>
    <submittedName>
        <fullName evidence="2">Uncharacterized protein</fullName>
    </submittedName>
</protein>
<dbReference type="EMBL" id="JAIWYP010000002">
    <property type="protein sequence ID" value="KAH3862557.1"/>
    <property type="molecule type" value="Genomic_DNA"/>
</dbReference>
<keyword evidence="3" id="KW-1185">Reference proteome</keyword>
<reference evidence="2" key="1">
    <citation type="journal article" date="2019" name="bioRxiv">
        <title>The Genome of the Zebra Mussel, Dreissena polymorpha: A Resource for Invasive Species Research.</title>
        <authorList>
            <person name="McCartney M.A."/>
            <person name="Auch B."/>
            <person name="Kono T."/>
            <person name="Mallez S."/>
            <person name="Zhang Y."/>
            <person name="Obille A."/>
            <person name="Becker A."/>
            <person name="Abrahante J.E."/>
            <person name="Garbe J."/>
            <person name="Badalamenti J.P."/>
            <person name="Herman A."/>
            <person name="Mangelson H."/>
            <person name="Liachko I."/>
            <person name="Sullivan S."/>
            <person name="Sone E.D."/>
            <person name="Koren S."/>
            <person name="Silverstein K.A.T."/>
            <person name="Beckman K.B."/>
            <person name="Gohl D.M."/>
        </authorList>
    </citation>
    <scope>NUCLEOTIDE SEQUENCE</scope>
    <source>
        <strain evidence="2">Duluth1</strain>
        <tissue evidence="2">Whole animal</tissue>
    </source>
</reference>
<feature type="region of interest" description="Disordered" evidence="1">
    <location>
        <begin position="1"/>
        <end position="21"/>
    </location>
</feature>
<evidence type="ECO:0000313" key="2">
    <source>
        <dbReference type="EMBL" id="KAH3862557.1"/>
    </source>
</evidence>
<gene>
    <name evidence="2" type="ORF">DPMN_025524</name>
</gene>
<proteinExistence type="predicted"/>
<sequence length="55" mass="6224">MHMGSEISATQRSASARLMTKSRPTRFMARVVVLTARMMMLPIEPTKRAATTRMQ</sequence>